<evidence type="ECO:0000256" key="2">
    <source>
        <dbReference type="ARBA" id="ARBA00022475"/>
    </source>
</evidence>
<gene>
    <name evidence="9" type="ORF">METZ01_LOCUS159317</name>
</gene>
<feature type="non-terminal residue" evidence="9">
    <location>
        <position position="1"/>
    </location>
</feature>
<feature type="transmembrane region" description="Helical" evidence="6">
    <location>
        <begin position="162"/>
        <end position="188"/>
    </location>
</feature>
<proteinExistence type="predicted"/>
<evidence type="ECO:0000256" key="4">
    <source>
        <dbReference type="ARBA" id="ARBA00022989"/>
    </source>
</evidence>
<keyword evidence="3 6" id="KW-0812">Transmembrane</keyword>
<dbReference type="PANTHER" id="PTHR30294">
    <property type="entry name" value="MEMBRANE COMPONENT OF ABC TRANSPORTER YHHJ-RELATED"/>
    <property type="match status" value="1"/>
</dbReference>
<feature type="transmembrane region" description="Helical" evidence="6">
    <location>
        <begin position="93"/>
        <end position="115"/>
    </location>
</feature>
<evidence type="ECO:0000256" key="3">
    <source>
        <dbReference type="ARBA" id="ARBA00022692"/>
    </source>
</evidence>
<evidence type="ECO:0000313" key="9">
    <source>
        <dbReference type="EMBL" id="SVB06463.1"/>
    </source>
</evidence>
<evidence type="ECO:0000256" key="5">
    <source>
        <dbReference type="ARBA" id="ARBA00023136"/>
    </source>
</evidence>
<dbReference type="EMBL" id="UINC01027359">
    <property type="protein sequence ID" value="SVB06463.1"/>
    <property type="molecule type" value="Genomic_DNA"/>
</dbReference>
<dbReference type="AlphaFoldDB" id="A0A382AZN8"/>
<feature type="transmembrane region" description="Helical" evidence="6">
    <location>
        <begin position="49"/>
        <end position="72"/>
    </location>
</feature>
<dbReference type="PANTHER" id="PTHR30294:SF29">
    <property type="entry name" value="MULTIDRUG ABC TRANSPORTER PERMEASE YBHS-RELATED"/>
    <property type="match status" value="1"/>
</dbReference>
<comment type="subcellular location">
    <subcellularLocation>
        <location evidence="1">Cell membrane</location>
        <topology evidence="1">Multi-pass membrane protein</topology>
    </subcellularLocation>
</comment>
<dbReference type="GO" id="GO:0140359">
    <property type="term" value="F:ABC-type transporter activity"/>
    <property type="evidence" value="ECO:0007669"/>
    <property type="project" value="InterPro"/>
</dbReference>
<feature type="transmembrane region" description="Helical" evidence="6">
    <location>
        <begin position="244"/>
        <end position="265"/>
    </location>
</feature>
<evidence type="ECO:0000256" key="1">
    <source>
        <dbReference type="ARBA" id="ARBA00004651"/>
    </source>
</evidence>
<dbReference type="InterPro" id="IPR055396">
    <property type="entry name" value="DUF7088"/>
</dbReference>
<evidence type="ECO:0000259" key="8">
    <source>
        <dbReference type="Pfam" id="PF23357"/>
    </source>
</evidence>
<sequence length="624" mass="69411">MNSIIHLVRKDIKSYFDQPTGFILLVIFVVSTCYFFFRNALSIGEASLIPLFQIMPWFLSILVSATTMRLLAEEQRDGTLELLLTHPIVGWHIVISKFLAGLIFSSIGVFLTIGLPISLLTAGNLDIGAIIAQYIGAVLLTGSFVSIGIFTSSLTKNQIIAFIIGLSIILLLMIFGMPIITLAIPTFAANLLSELSPLTHFTGMVRGVLQLKDIIYFAAIISTFLTATYLSLKSKTISHKSTPYRNLQITVLCLVLISVSIGWFGRHIGGRIDLTASQLYTLSNATEQIVSELDDIVTITLFQSKQPPVQIAPITREINHMLNDIAAKSKGKVRIIRSYPDETPEDKIDAENHYIAPKQFQIETQGELKVTNGYLGLYMTYANKKEAITYIESLDGIEYRLMANLYRMTQKSPKAISFLTGHQEKERDADMQSFRDILERHHRVETTDQAGSGQYLDLSLTDVLVIAGPQIEIPSPEQDTISEFLSAGGKALILVDPIQIRQQSLEVIGENPTLEQYLREYGIKINYDIVYDPTSNAKVQFASRDGAPVALQYPFWIRANTDNTKISGGVETVVLPWSSSLELISPSEKIYLPEFTSLIITTKNSVSGTIYSDLFPQQNFDNSI</sequence>
<organism evidence="9">
    <name type="scientific">marine metagenome</name>
    <dbReference type="NCBI Taxonomy" id="408172"/>
    <lineage>
        <taxon>unclassified sequences</taxon>
        <taxon>metagenomes</taxon>
        <taxon>ecological metagenomes</taxon>
    </lineage>
</organism>
<feature type="transmembrane region" description="Helical" evidence="6">
    <location>
        <begin position="214"/>
        <end position="232"/>
    </location>
</feature>
<dbReference type="Pfam" id="PF23357">
    <property type="entry name" value="DUF7088"/>
    <property type="match status" value="1"/>
</dbReference>
<name>A0A382AZN8_9ZZZZ</name>
<evidence type="ECO:0000256" key="6">
    <source>
        <dbReference type="SAM" id="Phobius"/>
    </source>
</evidence>
<feature type="transmembrane region" description="Helical" evidence="6">
    <location>
        <begin position="21"/>
        <end position="37"/>
    </location>
</feature>
<dbReference type="Pfam" id="PF12679">
    <property type="entry name" value="ABC2_membrane_2"/>
    <property type="match status" value="1"/>
</dbReference>
<reference evidence="9" key="1">
    <citation type="submission" date="2018-05" db="EMBL/GenBank/DDBJ databases">
        <authorList>
            <person name="Lanie J.A."/>
            <person name="Ng W.-L."/>
            <person name="Kazmierczak K.M."/>
            <person name="Andrzejewski T.M."/>
            <person name="Davidsen T.M."/>
            <person name="Wayne K.J."/>
            <person name="Tettelin H."/>
            <person name="Glass J.I."/>
            <person name="Rusch D."/>
            <person name="Podicherti R."/>
            <person name="Tsui H.-C.T."/>
            <person name="Winkler M.E."/>
        </authorList>
    </citation>
    <scope>NUCLEOTIDE SEQUENCE</scope>
</reference>
<feature type="transmembrane region" description="Helical" evidence="6">
    <location>
        <begin position="127"/>
        <end position="150"/>
    </location>
</feature>
<dbReference type="InterPro" id="IPR051449">
    <property type="entry name" value="ABC-2_transporter_component"/>
</dbReference>
<dbReference type="GO" id="GO:0005886">
    <property type="term" value="C:plasma membrane"/>
    <property type="evidence" value="ECO:0007669"/>
    <property type="project" value="UniProtKB-SubCell"/>
</dbReference>
<feature type="domain" description="DUF7088" evidence="8">
    <location>
        <begin position="277"/>
        <end position="379"/>
    </location>
</feature>
<keyword evidence="4 6" id="KW-1133">Transmembrane helix</keyword>
<accession>A0A382AZN8</accession>
<keyword evidence="5 6" id="KW-0472">Membrane</keyword>
<feature type="domain" description="ABC-type uncharacterised transport system" evidence="7">
    <location>
        <begin position="414"/>
        <end position="605"/>
    </location>
</feature>
<feature type="non-terminal residue" evidence="9">
    <location>
        <position position="624"/>
    </location>
</feature>
<evidence type="ECO:0000259" key="7">
    <source>
        <dbReference type="Pfam" id="PF09822"/>
    </source>
</evidence>
<dbReference type="InterPro" id="IPR019196">
    <property type="entry name" value="ABC_transp_unknown"/>
</dbReference>
<keyword evidence="2" id="KW-1003">Cell membrane</keyword>
<dbReference type="Pfam" id="PF09822">
    <property type="entry name" value="ABC_transp_aux"/>
    <property type="match status" value="1"/>
</dbReference>
<protein>
    <submittedName>
        <fullName evidence="9">Uncharacterized protein</fullName>
    </submittedName>
</protein>